<gene>
    <name evidence="2" type="ORF">NEPTK9_001655</name>
</gene>
<dbReference type="Gene3D" id="3.40.190.10">
    <property type="entry name" value="Periplasmic binding protein-like II"/>
    <property type="match status" value="1"/>
</dbReference>
<evidence type="ECO:0000313" key="3">
    <source>
        <dbReference type="Proteomes" id="UP001194714"/>
    </source>
</evidence>
<dbReference type="SUPFAM" id="SSF53850">
    <property type="entry name" value="Periplasmic binding protein-like II"/>
    <property type="match status" value="1"/>
</dbReference>
<protein>
    <submittedName>
        <fullName evidence="2">Carnitine transport binding protein OpuCC</fullName>
    </submittedName>
</protein>
<accession>A0ABS0B155</accession>
<feature type="domain" description="ABC-type glycine betaine transport system substrate-binding" evidence="1">
    <location>
        <begin position="42"/>
        <end position="285"/>
    </location>
</feature>
<dbReference type="Proteomes" id="UP001194714">
    <property type="component" value="Unassembled WGS sequence"/>
</dbReference>
<evidence type="ECO:0000259" key="1">
    <source>
        <dbReference type="Pfam" id="PF04069"/>
    </source>
</evidence>
<comment type="caution">
    <text evidence="2">The sequence shown here is derived from an EMBL/GenBank/DDBJ whole genome shotgun (WGS) entry which is preliminary data.</text>
</comment>
<sequence length="290" mass="32715">MNRILRRLIFLLLTFSLLGAFAVGAVCMGLKEKSGIAIAGKSTEGHILAEIIAQLLEHDLGMKVVRKYGLDGTQILFHALETKEIDLYVEYTGTAAATILKKRATFEELKETFLEKYNMVWLDPLGFQNRYGLMMDPEVAAKWGIETLSDLAAVSLQISFDQEFYGREEADILRKGYHIPFEGLKLMDHTLLYVALKRGGTDVINGYTTDGFCKGLKILDDDQNLLPSYEAVPLTREDVLDKHPALVATLRKLKGAISQKEMQSLNYLVEKKGKTVYDVAHHFLKRNHFI</sequence>
<keyword evidence="3" id="KW-1185">Reference proteome</keyword>
<dbReference type="Gene3D" id="3.40.190.120">
    <property type="entry name" value="Osmoprotection protein (prox), domain 2"/>
    <property type="match status" value="1"/>
</dbReference>
<dbReference type="EMBL" id="JAAEJV010000078">
    <property type="protein sequence ID" value="MBF5060125.1"/>
    <property type="molecule type" value="Genomic_DNA"/>
</dbReference>
<dbReference type="CDD" id="cd13528">
    <property type="entry name" value="PBP2_osmoprotectants"/>
    <property type="match status" value="1"/>
</dbReference>
<reference evidence="2 3" key="1">
    <citation type="submission" date="2020-01" db="EMBL/GenBank/DDBJ databases">
        <title>Draft genome sequence of Cand. Neptunochlamydia vexilliferae K9.</title>
        <authorList>
            <person name="Schulz F."/>
            <person name="Koestlbacher S."/>
            <person name="Wascher F."/>
            <person name="Pizzetti I."/>
            <person name="Horn M."/>
        </authorList>
    </citation>
    <scope>NUCLEOTIDE SEQUENCE [LARGE SCALE GENOMIC DNA]</scope>
    <source>
        <strain evidence="2 3">K9</strain>
    </source>
</reference>
<organism evidence="2 3">
    <name type="scientific">Candidatus Neptunichlamydia vexilliferae</name>
    <dbReference type="NCBI Taxonomy" id="1651774"/>
    <lineage>
        <taxon>Bacteria</taxon>
        <taxon>Pseudomonadati</taxon>
        <taxon>Chlamydiota</taxon>
        <taxon>Chlamydiia</taxon>
        <taxon>Parachlamydiales</taxon>
        <taxon>Simkaniaceae</taxon>
        <taxon>Candidatus Neptunichlamydia</taxon>
    </lineage>
</organism>
<evidence type="ECO:0000313" key="2">
    <source>
        <dbReference type="EMBL" id="MBF5060125.1"/>
    </source>
</evidence>
<dbReference type="Pfam" id="PF04069">
    <property type="entry name" value="OpuAC"/>
    <property type="match status" value="1"/>
</dbReference>
<name>A0ABS0B155_9BACT</name>
<proteinExistence type="predicted"/>
<dbReference type="InterPro" id="IPR007210">
    <property type="entry name" value="ABC_Gly_betaine_transp_sub-bd"/>
</dbReference>
<dbReference type="RefSeq" id="WP_194848454.1">
    <property type="nucleotide sequence ID" value="NZ_JAAEJV010000078.1"/>
</dbReference>